<feature type="transmembrane region" description="Helical" evidence="3">
    <location>
        <begin position="20"/>
        <end position="42"/>
    </location>
</feature>
<dbReference type="Gene3D" id="2.40.30.90">
    <property type="entry name" value="Bacterial fluorinating enzyme like"/>
    <property type="match status" value="1"/>
</dbReference>
<dbReference type="KEGG" id="min:Minf_1432"/>
<dbReference type="SUPFAM" id="SSF101852">
    <property type="entry name" value="Bacterial fluorinating enzyme, C-terminal domain"/>
    <property type="match status" value="1"/>
</dbReference>
<accession>B3DVY3</accession>
<feature type="domain" description="S-adenosyl-l-methionine hydroxide adenosyltransferase N-terminal" evidence="4">
    <location>
        <begin position="61"/>
        <end position="208"/>
    </location>
</feature>
<evidence type="ECO:0000313" key="6">
    <source>
        <dbReference type="EMBL" id="ACD83486.1"/>
    </source>
</evidence>
<protein>
    <submittedName>
        <fullName evidence="6">Uncharacterized conserved protein</fullName>
    </submittedName>
</protein>
<dbReference type="PIRSF" id="PIRSF006779">
    <property type="entry name" value="UCP006779"/>
    <property type="match status" value="1"/>
</dbReference>
<dbReference type="Proteomes" id="UP000009149">
    <property type="component" value="Chromosome"/>
</dbReference>
<dbReference type="InterPro" id="IPR046470">
    <property type="entry name" value="SAM_HAT_C"/>
</dbReference>
<evidence type="ECO:0000259" key="4">
    <source>
        <dbReference type="Pfam" id="PF01887"/>
    </source>
</evidence>
<feature type="domain" description="S-adenosyl-l-methionine hydroxide adenosyltransferase C-terminal" evidence="5">
    <location>
        <begin position="234"/>
        <end position="317"/>
    </location>
</feature>
<reference evidence="6 7" key="1">
    <citation type="journal article" date="2008" name="Biol. Direct">
        <title>Complete genome sequence of the extremely acidophilic methanotroph isolate V4, Methylacidiphilum infernorum, a representative of the bacterial phylum Verrucomicrobia.</title>
        <authorList>
            <person name="Hou S."/>
            <person name="Makarova K.S."/>
            <person name="Saw J.H."/>
            <person name="Senin P."/>
            <person name="Ly B.V."/>
            <person name="Zhou Z."/>
            <person name="Ren Y."/>
            <person name="Wang J."/>
            <person name="Galperin M.Y."/>
            <person name="Omelchenko M.V."/>
            <person name="Wolf Y.I."/>
            <person name="Yutin N."/>
            <person name="Koonin E.V."/>
            <person name="Stott M.B."/>
            <person name="Mountain B.W."/>
            <person name="Crowe M.A."/>
            <person name="Smirnova A.V."/>
            <person name="Dunfield P.F."/>
            <person name="Feng L."/>
            <person name="Wang L."/>
            <person name="Alam M."/>
        </authorList>
    </citation>
    <scope>NUCLEOTIDE SEQUENCE [LARGE SCALE GENOMIC DNA]</scope>
    <source>
        <strain evidence="7">Isolate V4</strain>
    </source>
</reference>
<dbReference type="InterPro" id="IPR023227">
    <property type="entry name" value="SAM_OH_AdoTrfase_C_sf"/>
</dbReference>
<dbReference type="SUPFAM" id="SSF102522">
    <property type="entry name" value="Bacterial fluorinating enzyme, N-terminal domain"/>
    <property type="match status" value="1"/>
</dbReference>
<proteinExistence type="inferred from homology"/>
<dbReference type="HOGENOM" id="CLU_059734_1_1_0"/>
<dbReference type="Pfam" id="PF01887">
    <property type="entry name" value="SAM_HAT_N"/>
    <property type="match status" value="1"/>
</dbReference>
<keyword evidence="3" id="KW-0812">Transmembrane</keyword>
<dbReference type="InterPro" id="IPR046469">
    <property type="entry name" value="SAM_HAT_N"/>
</dbReference>
<organism evidence="6 7">
    <name type="scientific">Methylacidiphilum infernorum (isolate V4)</name>
    <name type="common">Methylokorus infernorum (strain V4)</name>
    <dbReference type="NCBI Taxonomy" id="481448"/>
    <lineage>
        <taxon>Bacteria</taxon>
        <taxon>Pseudomonadati</taxon>
        <taxon>Verrucomicrobiota</taxon>
        <taxon>Methylacidiphilae</taxon>
        <taxon>Methylacidiphilales</taxon>
        <taxon>Methylacidiphilaceae</taxon>
        <taxon>Methylacidiphilum (ex Ratnadevi et al. 2023)</taxon>
    </lineage>
</organism>
<dbReference type="eggNOG" id="COG1912">
    <property type="taxonomic scope" value="Bacteria"/>
</dbReference>
<dbReference type="AlphaFoldDB" id="B3DVY3"/>
<name>B3DVY3_METI4</name>
<evidence type="ECO:0000256" key="1">
    <source>
        <dbReference type="ARBA" id="ARBA00022691"/>
    </source>
</evidence>
<gene>
    <name evidence="6" type="ordered locus">Minf_1432</name>
</gene>
<keyword evidence="3" id="KW-1133">Transmembrane helix</keyword>
<sequence length="322" mass="35755">MEKRQLKGIFFSLKGVEKYVFMIFTFHSRKGYCFFLFLILIVHGCGKKEQREMKNNSKPVIGLITDFSSKDPYVAQMKGVIFSLDPHARVIDLNHEIDPFNLTEAAFIVDQASREFPPGSIFIAVIDPGVGTDRKAILWESKAHKFYIGPDNGIFSLVMDREGITSVWILDKPEMWKSKEPSSTFHGRDVFSPVAAFLSKGGKPQNVGSKISKDNLHFLSFSPASVIGQNISAQVLYVDHYGNIITNIPWGLAPWIKEGNLVRVQIGKITLAAPCVRTYSELPLGKIGVLYNSSGYLEIASNQGSAAKLFKVQSGASLLIHP</sequence>
<dbReference type="InterPro" id="IPR023228">
    <property type="entry name" value="SAM_OH_AdoTrfase_N_sf"/>
</dbReference>
<dbReference type="Pfam" id="PF20257">
    <property type="entry name" value="SAM_HAT_C"/>
    <property type="match status" value="1"/>
</dbReference>
<keyword evidence="3" id="KW-0472">Membrane</keyword>
<dbReference type="STRING" id="481448.Minf_1432"/>
<evidence type="ECO:0000256" key="3">
    <source>
        <dbReference type="SAM" id="Phobius"/>
    </source>
</evidence>
<evidence type="ECO:0000259" key="5">
    <source>
        <dbReference type="Pfam" id="PF20257"/>
    </source>
</evidence>
<dbReference type="EMBL" id="CP000975">
    <property type="protein sequence ID" value="ACD83486.1"/>
    <property type="molecule type" value="Genomic_DNA"/>
</dbReference>
<evidence type="ECO:0000313" key="7">
    <source>
        <dbReference type="Proteomes" id="UP000009149"/>
    </source>
</evidence>
<evidence type="ECO:0000256" key="2">
    <source>
        <dbReference type="ARBA" id="ARBA00024035"/>
    </source>
</evidence>
<comment type="similarity">
    <text evidence="2">Belongs to the SAM hydrolase / SAM-dependent halogenase family.</text>
</comment>
<dbReference type="InterPro" id="IPR002747">
    <property type="entry name" value="SAM_OH_AdoTrfase"/>
</dbReference>
<dbReference type="PANTHER" id="PTHR35092">
    <property type="entry name" value="CHLORINASE MJ1651"/>
    <property type="match status" value="1"/>
</dbReference>
<dbReference type="PANTHER" id="PTHR35092:SF1">
    <property type="entry name" value="CHLORINASE MJ1651"/>
    <property type="match status" value="1"/>
</dbReference>
<dbReference type="Gene3D" id="3.40.50.10790">
    <property type="entry name" value="S-adenosyl-l-methionine hydroxide adenosyltransferase, N-terminal"/>
    <property type="match status" value="1"/>
</dbReference>
<keyword evidence="1" id="KW-0949">S-adenosyl-L-methionine</keyword>